<feature type="signal peptide" evidence="1">
    <location>
        <begin position="1"/>
        <end position="20"/>
    </location>
</feature>
<keyword evidence="3" id="KW-1185">Reference proteome</keyword>
<name>A0A8C0GS61_CHEAB</name>
<reference evidence="2" key="1">
    <citation type="submission" date="2025-08" db="UniProtKB">
        <authorList>
            <consortium name="Ensembl"/>
        </authorList>
    </citation>
    <scope>IDENTIFICATION</scope>
</reference>
<protein>
    <recommendedName>
        <fullName evidence="4">Maturase K</fullName>
    </recommendedName>
</protein>
<sequence length="86" mass="9980">PHLSCIFFLALTIISKNIRGRPAKHKIVLVMGSVTESPFRRSPDMLELTLSQFSTANYVLPFSDHFLHWPGKYQVKRKSLWFRGCM</sequence>
<proteinExistence type="predicted"/>
<evidence type="ECO:0000313" key="3">
    <source>
        <dbReference type="Proteomes" id="UP000694404"/>
    </source>
</evidence>
<dbReference type="Proteomes" id="UP000694404">
    <property type="component" value="Unplaced"/>
</dbReference>
<feature type="chain" id="PRO_5034991441" description="Maturase K" evidence="1">
    <location>
        <begin position="21"/>
        <end position="86"/>
    </location>
</feature>
<dbReference type="Ensembl" id="ENSCABT00000014577.1">
    <property type="protein sequence ID" value="ENSCABP00000013288.1"/>
    <property type="gene ID" value="ENSCABG00000009964.1"/>
</dbReference>
<keyword evidence="1" id="KW-0732">Signal</keyword>
<evidence type="ECO:0008006" key="4">
    <source>
        <dbReference type="Google" id="ProtNLM"/>
    </source>
</evidence>
<evidence type="ECO:0000256" key="1">
    <source>
        <dbReference type="SAM" id="SignalP"/>
    </source>
</evidence>
<organism evidence="2 3">
    <name type="scientific">Chelonoidis abingdonii</name>
    <name type="common">Abingdon island giant tortoise</name>
    <name type="synonym">Testudo abingdonii</name>
    <dbReference type="NCBI Taxonomy" id="106734"/>
    <lineage>
        <taxon>Eukaryota</taxon>
        <taxon>Metazoa</taxon>
        <taxon>Chordata</taxon>
        <taxon>Craniata</taxon>
        <taxon>Vertebrata</taxon>
        <taxon>Euteleostomi</taxon>
        <taxon>Archelosauria</taxon>
        <taxon>Testudinata</taxon>
        <taxon>Testudines</taxon>
        <taxon>Cryptodira</taxon>
        <taxon>Durocryptodira</taxon>
        <taxon>Testudinoidea</taxon>
        <taxon>Testudinidae</taxon>
        <taxon>Chelonoidis</taxon>
    </lineage>
</organism>
<reference evidence="2" key="2">
    <citation type="submission" date="2025-09" db="UniProtKB">
        <authorList>
            <consortium name="Ensembl"/>
        </authorList>
    </citation>
    <scope>IDENTIFICATION</scope>
</reference>
<dbReference type="AlphaFoldDB" id="A0A8C0GS61"/>
<evidence type="ECO:0000313" key="2">
    <source>
        <dbReference type="Ensembl" id="ENSCABP00000013288.1"/>
    </source>
</evidence>
<accession>A0A8C0GS61</accession>